<dbReference type="NCBIfam" id="NF047352">
    <property type="entry name" value="P_loop_sacsin"/>
    <property type="match status" value="1"/>
</dbReference>
<dbReference type="RefSeq" id="WP_005851878.1">
    <property type="nucleotide sequence ID" value="NZ_CACRTA010000033.1"/>
</dbReference>
<sequence>MNRNFITKESDCLMINKREYLSQLSFNSSRIRQDKKIELDMQQEYSGRELYEMIQNADDEGSPKVELVLTDDNHFHIKNWGNRPFTEGGLLSIMRSFLSTKTKESYQNAAVRPIGNKGLGFRSLLNWSDKIIIHSNGVQCSFSEDIAKREWKMIKDRGLKDGALTQKDINDFERERPNNLPLPILSIPEINCDNITKQDCFDINGTCTTDVEILCKDQSVVSDIDSKLSSLPCSVLLFLRSIERIDIDNKGKKRVIKRNRAEVIDEGLEKITISDNGNNICFAVSKYQSDDRSFEVGVAYPMADFNNEHYMYSYFPTQVRLTVPAIYHGTFELNASRNHLVNSEQNKTVLKKLGEVAVKLSENLVNHNLLKGNNWGPFSILNFACADISTAMLSTLAESIKSNLGSAEILPRINSTFSSIDSTIRLGDKLASWLLGAKPEIYQETSLKNHLLPIDQGIFSSSRYLSDYVLEKINVWLDGIVDDIQVIANKKLLLEDRVDFIDAIVDCGSNSKNMSILIDANGEIIDGDKDNPAYVLSMSGNTILPKCLSIKSVDSKLINLLQEKWNLQIRQVTERLQKVTSVINGDHSAIRKKIELWSAKDMDCEGMCEVMKWEFDNPTKDATAFTSDLHLLNRLGERTNSCSLLLDEPTFSRELFEKIDGKWLLLYSLSEWKDILSAKTEEEASHFLYKILGVSQRVPSRHVYFGRNQEYLNDVRNDNNKSQIGNYYCDNFDQYNKTSKEYNYSYVPDAEYLSMFSLSEALGLILKDERVLSDIMDKSISLFFRSKKSETVRCSFSAYSLKSSAQFLPLQYSVIQSTNFGCGIDYNYLEKELSIDRITQINPLLVTLGAQTNIGSFSTEQLYELLSQKVDSSGVQKRYKELREAIRNKNEDESVFYKIREKCLTHVWAREKGRLEWKPVGEVYYWDNDQLPQAILATLPKLEIGNRVGEDSVSKIFGVKLAKNVDISFSNQVNNDGLLKEMKKYLSDRIKYFLAFRIGDDIKNLGLIRQSVSALKGLCNNLYIYTSAQYKFNKELHCMKEGDILTSFENSGMHFHICSSHHNCTNAIFDPVFCENLNEAVCMALKVTSNAMANYFRNIITHDIHYIEYITKKDIAPEVWSLTLKSLGLSEYEQAFWKSYSDSQSIKIDLSQLAEHITDAREFICGIYPHLDLPETYTGIEVLGPYEKYKLLLSMKVDDCSILGDDGLKDFYQEFFMAVQKKCFGKYKNYLYNKTSNMISWNRQDALSYIEDYRDKCLSFNEPFFEGKVNEIKQELIGNDDLEKIMYELVQRKFNFSLDDCDDEVTDIPTAILPEYEKILDEFHMSEGSLNQIDALIAKFKGLEDLFRLQMKKYDDTDSILRKKGGLDDDTNKVVIEIARCHSVLRDLKSDMKNTNKGKFQNGYKSDRSKYQAGKNAEIKTFEAMKSSEQYEDVYGCSKILNKESGDDNLHYDITYRKKGTSKTDMRYLEVKNGTTFLMSCLEYQFALDNRENYDLAIYHDGKVSIIESPFSSKDGKKSLEAQPETYQLTIAWD</sequence>
<dbReference type="InterPro" id="IPR024975">
    <property type="entry name" value="NOV_C"/>
</dbReference>
<protein>
    <recommendedName>
        <fullName evidence="1">Protein NO VEIN C-terminal domain-containing protein</fullName>
    </recommendedName>
</protein>
<feature type="domain" description="Protein NO VEIN C-terminal" evidence="1">
    <location>
        <begin position="1431"/>
        <end position="1498"/>
    </location>
</feature>
<evidence type="ECO:0000313" key="2">
    <source>
        <dbReference type="EMBL" id="QEW36242.1"/>
    </source>
</evidence>
<evidence type="ECO:0000259" key="1">
    <source>
        <dbReference type="Pfam" id="PF13020"/>
    </source>
</evidence>
<evidence type="ECO:0000313" key="3">
    <source>
        <dbReference type="Proteomes" id="UP000326091"/>
    </source>
</evidence>
<name>A0A5P3ARA7_PHOVU</name>
<dbReference type="InterPro" id="IPR036890">
    <property type="entry name" value="HATPase_C_sf"/>
</dbReference>
<dbReference type="SUPFAM" id="SSF55874">
    <property type="entry name" value="ATPase domain of HSP90 chaperone/DNA topoisomerase II/histidine kinase"/>
    <property type="match status" value="1"/>
</dbReference>
<dbReference type="Pfam" id="PF13020">
    <property type="entry name" value="NOV_C"/>
    <property type="match status" value="1"/>
</dbReference>
<proteinExistence type="predicted"/>
<accession>A0A5P3ARA7</accession>
<reference evidence="2 3" key="1">
    <citation type="submission" date="2019-09" db="EMBL/GenBank/DDBJ databases">
        <title>Commensal-derived Metabolites Govern Vibrio cholerae Pathogenesis in Host.</title>
        <authorList>
            <person name="Yoon S.S."/>
            <person name="Yoon M.Y."/>
        </authorList>
    </citation>
    <scope>NUCLEOTIDE SEQUENCE [LARGE SCALE GENOMIC DNA]</scope>
    <source>
        <strain evidence="2 3">VIC01</strain>
    </source>
</reference>
<organism evidence="2 3">
    <name type="scientific">Phocaeicola vulgatus</name>
    <name type="common">Bacteroides vulgatus</name>
    <dbReference type="NCBI Taxonomy" id="821"/>
    <lineage>
        <taxon>Bacteria</taxon>
        <taxon>Pseudomonadati</taxon>
        <taxon>Bacteroidota</taxon>
        <taxon>Bacteroidia</taxon>
        <taxon>Bacteroidales</taxon>
        <taxon>Bacteroidaceae</taxon>
        <taxon>Phocaeicola</taxon>
    </lineage>
</organism>
<gene>
    <name evidence="2" type="ORF">VIC01_01771</name>
</gene>
<dbReference type="Proteomes" id="UP000326091">
    <property type="component" value="Chromosome"/>
</dbReference>
<dbReference type="EMBL" id="CP043529">
    <property type="protein sequence ID" value="QEW36242.1"/>
    <property type="molecule type" value="Genomic_DNA"/>
</dbReference>